<gene>
    <name evidence="1" type="ORF">VNO77_04383</name>
</gene>
<organism evidence="1 2">
    <name type="scientific">Canavalia gladiata</name>
    <name type="common">Sword bean</name>
    <name type="synonym">Dolichos gladiatus</name>
    <dbReference type="NCBI Taxonomy" id="3824"/>
    <lineage>
        <taxon>Eukaryota</taxon>
        <taxon>Viridiplantae</taxon>
        <taxon>Streptophyta</taxon>
        <taxon>Embryophyta</taxon>
        <taxon>Tracheophyta</taxon>
        <taxon>Spermatophyta</taxon>
        <taxon>Magnoliopsida</taxon>
        <taxon>eudicotyledons</taxon>
        <taxon>Gunneridae</taxon>
        <taxon>Pentapetalae</taxon>
        <taxon>rosids</taxon>
        <taxon>fabids</taxon>
        <taxon>Fabales</taxon>
        <taxon>Fabaceae</taxon>
        <taxon>Papilionoideae</taxon>
        <taxon>50 kb inversion clade</taxon>
        <taxon>NPAAA clade</taxon>
        <taxon>indigoferoid/millettioid clade</taxon>
        <taxon>Phaseoleae</taxon>
        <taxon>Canavalia</taxon>
    </lineage>
</organism>
<evidence type="ECO:0000313" key="2">
    <source>
        <dbReference type="Proteomes" id="UP001367508"/>
    </source>
</evidence>
<protein>
    <submittedName>
        <fullName evidence="1">Uncharacterized protein</fullName>
    </submittedName>
</protein>
<name>A0AAN9N2X7_CANGL</name>
<sequence length="188" mass="21176">MKKKKGENSFGLLWNQEEDCFGIGRKKCFRGFAPVAFAHAQSLLISGPLVCMGVCLVLHGIAWHQGSWAEDVLSSAHVLRDRASLCMYVRWGKQILGFAFQLYQGPILQPNSSAFCVSYWPFEPSPRGYVYVLILLWLPNRLVGCRILSTGRCSDVLLSPRNDEPTPALHHVNLSLINLVLRTKYLQN</sequence>
<reference evidence="1 2" key="1">
    <citation type="submission" date="2024-01" db="EMBL/GenBank/DDBJ databases">
        <title>The genomes of 5 underutilized Papilionoideae crops provide insights into root nodulation and disease resistanc.</title>
        <authorList>
            <person name="Jiang F."/>
        </authorList>
    </citation>
    <scope>NUCLEOTIDE SEQUENCE [LARGE SCALE GENOMIC DNA]</scope>
    <source>
        <strain evidence="1">LVBAO_FW01</strain>
        <tissue evidence="1">Leaves</tissue>
    </source>
</reference>
<proteinExistence type="predicted"/>
<dbReference type="EMBL" id="JAYMYQ010000001">
    <property type="protein sequence ID" value="KAK7362273.1"/>
    <property type="molecule type" value="Genomic_DNA"/>
</dbReference>
<evidence type="ECO:0000313" key="1">
    <source>
        <dbReference type="EMBL" id="KAK7362273.1"/>
    </source>
</evidence>
<keyword evidence="2" id="KW-1185">Reference proteome</keyword>
<dbReference type="Proteomes" id="UP001367508">
    <property type="component" value="Unassembled WGS sequence"/>
</dbReference>
<dbReference type="AlphaFoldDB" id="A0AAN9N2X7"/>
<comment type="caution">
    <text evidence="1">The sequence shown here is derived from an EMBL/GenBank/DDBJ whole genome shotgun (WGS) entry which is preliminary data.</text>
</comment>
<accession>A0AAN9N2X7</accession>